<evidence type="ECO:0000256" key="6">
    <source>
        <dbReference type="ARBA" id="ARBA00023136"/>
    </source>
</evidence>
<evidence type="ECO:0000313" key="8">
    <source>
        <dbReference type="EMBL" id="BDE97199.1"/>
    </source>
</evidence>
<feature type="transmembrane region" description="Helical" evidence="7">
    <location>
        <begin position="36"/>
        <end position="57"/>
    </location>
</feature>
<dbReference type="InterPro" id="IPR006043">
    <property type="entry name" value="NCS2"/>
</dbReference>
<evidence type="ECO:0000313" key="9">
    <source>
        <dbReference type="Proteomes" id="UP001320544"/>
    </source>
</evidence>
<name>A0ABM7WLF7_9ACTN</name>
<feature type="transmembrane region" description="Helical" evidence="7">
    <location>
        <begin position="114"/>
        <end position="134"/>
    </location>
</feature>
<feature type="transmembrane region" description="Helical" evidence="7">
    <location>
        <begin position="328"/>
        <end position="351"/>
    </location>
</feature>
<dbReference type="NCBIfam" id="NF037981">
    <property type="entry name" value="NCS2_1"/>
    <property type="match status" value="1"/>
</dbReference>
<feature type="transmembrane region" description="Helical" evidence="7">
    <location>
        <begin position="141"/>
        <end position="159"/>
    </location>
</feature>
<dbReference type="RefSeq" id="WP_102379681.1">
    <property type="nucleotide sequence ID" value="NZ_AP025564.1"/>
</dbReference>
<feature type="transmembrane region" description="Helical" evidence="7">
    <location>
        <begin position="243"/>
        <end position="264"/>
    </location>
</feature>
<protein>
    <submittedName>
        <fullName evidence="8">Xanthine/uracil permease</fullName>
    </submittedName>
</protein>
<feature type="transmembrane region" description="Helical" evidence="7">
    <location>
        <begin position="413"/>
        <end position="435"/>
    </location>
</feature>
<dbReference type="Proteomes" id="UP001320544">
    <property type="component" value="Chromosome"/>
</dbReference>
<feature type="transmembrane region" description="Helical" evidence="7">
    <location>
        <begin position="63"/>
        <end position="83"/>
    </location>
</feature>
<evidence type="ECO:0000256" key="7">
    <source>
        <dbReference type="SAM" id="Phobius"/>
    </source>
</evidence>
<dbReference type="EMBL" id="AP025564">
    <property type="protein sequence ID" value="BDE97199.1"/>
    <property type="molecule type" value="Genomic_DNA"/>
</dbReference>
<evidence type="ECO:0000256" key="5">
    <source>
        <dbReference type="ARBA" id="ARBA00022989"/>
    </source>
</evidence>
<keyword evidence="5 7" id="KW-1133">Transmembrane helix</keyword>
<feature type="transmembrane region" description="Helical" evidence="7">
    <location>
        <begin position="179"/>
        <end position="198"/>
    </location>
</feature>
<evidence type="ECO:0000256" key="3">
    <source>
        <dbReference type="ARBA" id="ARBA00022448"/>
    </source>
</evidence>
<keyword evidence="9" id="KW-1185">Reference proteome</keyword>
<gene>
    <name evidence="8" type="primary">pbuX</name>
    <name evidence="8" type="ORF">CE91St30_25320</name>
</gene>
<dbReference type="PANTHER" id="PTHR42810">
    <property type="entry name" value="PURINE PERMEASE C1399.01C-RELATED"/>
    <property type="match status" value="1"/>
</dbReference>
<keyword evidence="6 7" id="KW-0472">Membrane</keyword>
<proteinExistence type="inferred from homology"/>
<evidence type="ECO:0000256" key="2">
    <source>
        <dbReference type="ARBA" id="ARBA00008821"/>
    </source>
</evidence>
<comment type="similarity">
    <text evidence="2">Belongs to the nucleobase:cation symporter-2 (NCS2) (TC 2.A.40) family.</text>
</comment>
<keyword evidence="4 7" id="KW-0812">Transmembrane</keyword>
<feature type="transmembrane region" description="Helical" evidence="7">
    <location>
        <begin position="357"/>
        <end position="377"/>
    </location>
</feature>
<keyword evidence="3" id="KW-0813">Transport</keyword>
<evidence type="ECO:0000256" key="1">
    <source>
        <dbReference type="ARBA" id="ARBA00004141"/>
    </source>
</evidence>
<feature type="transmembrane region" description="Helical" evidence="7">
    <location>
        <begin position="389"/>
        <end position="407"/>
    </location>
</feature>
<evidence type="ECO:0000256" key="4">
    <source>
        <dbReference type="ARBA" id="ARBA00022692"/>
    </source>
</evidence>
<feature type="transmembrane region" description="Helical" evidence="7">
    <location>
        <begin position="205"/>
        <end position="223"/>
    </location>
</feature>
<feature type="transmembrane region" description="Helical" evidence="7">
    <location>
        <begin position="90"/>
        <end position="108"/>
    </location>
</feature>
<dbReference type="Pfam" id="PF00860">
    <property type="entry name" value="Xan_ur_permease"/>
    <property type="match status" value="1"/>
</dbReference>
<organism evidence="8 9">
    <name type="scientific">Raoultibacter timonensis</name>
    <dbReference type="NCBI Taxonomy" id="1907662"/>
    <lineage>
        <taxon>Bacteria</taxon>
        <taxon>Bacillati</taxon>
        <taxon>Actinomycetota</taxon>
        <taxon>Coriobacteriia</taxon>
        <taxon>Eggerthellales</taxon>
        <taxon>Eggerthellaceae</taxon>
        <taxon>Raoultibacter</taxon>
    </lineage>
</organism>
<accession>A0ABM7WLF7</accession>
<reference evidence="8 9" key="1">
    <citation type="submission" date="2022-01" db="EMBL/GenBank/DDBJ databases">
        <title>Novel bile acid biosynthetic pathways are enriched in the microbiome of centenarians.</title>
        <authorList>
            <person name="Sato Y."/>
            <person name="Atarashi K."/>
            <person name="Plichta R.D."/>
            <person name="Arai Y."/>
            <person name="Sasajima S."/>
            <person name="Kearney M.S."/>
            <person name="Suda W."/>
            <person name="Takeshita K."/>
            <person name="Sasaki T."/>
            <person name="Okamoto S."/>
            <person name="Skelly N.A."/>
            <person name="Okamura Y."/>
            <person name="Vlamakis H."/>
            <person name="Li Y."/>
            <person name="Tanoue T."/>
            <person name="Takei H."/>
            <person name="Nittono H."/>
            <person name="Narushima S."/>
            <person name="Irie J."/>
            <person name="Itoh H."/>
            <person name="Moriya K."/>
            <person name="Sugiura Y."/>
            <person name="Suematsu M."/>
            <person name="Moritoki N."/>
            <person name="Shibata S."/>
            <person name="Littman R.D."/>
            <person name="Fischbach A.M."/>
            <person name="Uwamino Y."/>
            <person name="Inoue T."/>
            <person name="Honda A."/>
            <person name="Hattori M."/>
            <person name="Murai T."/>
            <person name="Xavier J.R."/>
            <person name="Hirose N."/>
            <person name="Honda K."/>
        </authorList>
    </citation>
    <scope>NUCLEOTIDE SEQUENCE [LARGE SCALE GENOMIC DNA]</scope>
    <source>
        <strain evidence="8 9">CE91-St30</strain>
    </source>
</reference>
<dbReference type="PANTHER" id="PTHR42810:SF4">
    <property type="entry name" value="URIC ACID TRANSPORTER UACT"/>
    <property type="match status" value="1"/>
</dbReference>
<sequence length="496" mass="50704">MGKNTGEKKKGALKRGYGMNEVPRAGELGAFGLQHALLILFQTLPAPLLIAGGLGLGPVETSILIASALFVSGICTFVQSFGVGPLGAKIPMVMVGSFVFIAPALLIIPQAGFGGYMGACIVAAIICGIVFVLFSDWLKVIFPSFISGAVLLVLGTGLIGNALANCAGGSGAATFGDPINLALAAVTFLITLVLSIFGKGFIQGAAPLIGMAAGFVVAIFLGMVDFTSVSEAAWFGLPQPLHWGISFPLDACLVMTLIAVCGVVEILGTTAATTTVADNRMATPGETKKTVLTQAVTSVFAGIFNAVPTISGSANIGLMDVTRVFTRFAVSVAGVLVLLMGLCPKLSAIFSVIPNPVFGGAVLMLFGSILVNGMKIIMDSEQTSRTQTILAVSLAVGIGFNSVAGALDQFPFWVSTMLCGVPGTAFVAVILNVILPGRNLKKQSVYEYAASLGEADLPADVEPSAGMKAAEALPDDAGGAAVAADYVPDDSDSRKI</sequence>
<comment type="subcellular location">
    <subcellularLocation>
        <location evidence="1">Membrane</location>
        <topology evidence="1">Multi-pass membrane protein</topology>
    </subcellularLocation>
</comment>